<feature type="region of interest" description="Disordered" evidence="1">
    <location>
        <begin position="68"/>
        <end position="130"/>
    </location>
</feature>
<feature type="compositionally biased region" description="Basic residues" evidence="1">
    <location>
        <begin position="191"/>
        <end position="201"/>
    </location>
</feature>
<proteinExistence type="predicted"/>
<organism evidence="2 3">
    <name type="scientific">Tritrichomonas musculus</name>
    <dbReference type="NCBI Taxonomy" id="1915356"/>
    <lineage>
        <taxon>Eukaryota</taxon>
        <taxon>Metamonada</taxon>
        <taxon>Parabasalia</taxon>
        <taxon>Tritrichomonadida</taxon>
        <taxon>Tritrichomonadidae</taxon>
        <taxon>Tritrichomonas</taxon>
    </lineage>
</organism>
<dbReference type="EMBL" id="JAPFFF010000014">
    <property type="protein sequence ID" value="KAK8870212.1"/>
    <property type="molecule type" value="Genomic_DNA"/>
</dbReference>
<feature type="region of interest" description="Disordered" evidence="1">
    <location>
        <begin position="181"/>
        <end position="201"/>
    </location>
</feature>
<evidence type="ECO:0000313" key="3">
    <source>
        <dbReference type="Proteomes" id="UP001470230"/>
    </source>
</evidence>
<reference evidence="2 3" key="1">
    <citation type="submission" date="2024-04" db="EMBL/GenBank/DDBJ databases">
        <title>Tritrichomonas musculus Genome.</title>
        <authorList>
            <person name="Alves-Ferreira E."/>
            <person name="Grigg M."/>
            <person name="Lorenzi H."/>
            <person name="Galac M."/>
        </authorList>
    </citation>
    <scope>NUCLEOTIDE SEQUENCE [LARGE SCALE GENOMIC DNA]</scope>
    <source>
        <strain evidence="2 3">EAF2021</strain>
    </source>
</reference>
<accession>A0ABR2IXZ8</accession>
<sequence>MIDDSFGPWSSVPTPNRWDEFKIGNMEKWYDIISSCLNINPGEANSIISPTAVKLEVSRATAKSKATAAANMKQASKIPKAKSPNKKIAKQSSTSSQNSPSKENNYESTVANTVNSNNNNNNNNNDSSHSFISVKYEPRDEFDTPKSFENFLSNPNCELQPWPQKYIPLDEVIGKAVNPQKIPTVPDKANRGSKRKYQKKY</sequence>
<evidence type="ECO:0000256" key="1">
    <source>
        <dbReference type="SAM" id="MobiDB-lite"/>
    </source>
</evidence>
<protein>
    <submittedName>
        <fullName evidence="2">Uncharacterized protein</fullName>
    </submittedName>
</protein>
<keyword evidence="3" id="KW-1185">Reference proteome</keyword>
<feature type="compositionally biased region" description="Low complexity" evidence="1">
    <location>
        <begin position="92"/>
        <end position="101"/>
    </location>
</feature>
<evidence type="ECO:0000313" key="2">
    <source>
        <dbReference type="EMBL" id="KAK8870212.1"/>
    </source>
</evidence>
<feature type="compositionally biased region" description="Basic residues" evidence="1">
    <location>
        <begin position="79"/>
        <end position="89"/>
    </location>
</feature>
<feature type="compositionally biased region" description="Low complexity" evidence="1">
    <location>
        <begin position="115"/>
        <end position="128"/>
    </location>
</feature>
<gene>
    <name evidence="2" type="ORF">M9Y10_008089</name>
</gene>
<dbReference type="Proteomes" id="UP001470230">
    <property type="component" value="Unassembled WGS sequence"/>
</dbReference>
<comment type="caution">
    <text evidence="2">The sequence shown here is derived from an EMBL/GenBank/DDBJ whole genome shotgun (WGS) entry which is preliminary data.</text>
</comment>
<name>A0ABR2IXZ8_9EUKA</name>
<feature type="compositionally biased region" description="Polar residues" evidence="1">
    <location>
        <begin position="102"/>
        <end position="114"/>
    </location>
</feature>